<dbReference type="EMBL" id="CAUWAG010000007">
    <property type="protein sequence ID" value="CAJ2505589.1"/>
    <property type="molecule type" value="Genomic_DNA"/>
</dbReference>
<organism evidence="2 3">
    <name type="scientific">Anthostomella pinea</name>
    <dbReference type="NCBI Taxonomy" id="933095"/>
    <lineage>
        <taxon>Eukaryota</taxon>
        <taxon>Fungi</taxon>
        <taxon>Dikarya</taxon>
        <taxon>Ascomycota</taxon>
        <taxon>Pezizomycotina</taxon>
        <taxon>Sordariomycetes</taxon>
        <taxon>Xylariomycetidae</taxon>
        <taxon>Xylariales</taxon>
        <taxon>Xylariaceae</taxon>
        <taxon>Anthostomella</taxon>
    </lineage>
</organism>
<dbReference type="InterPro" id="IPR000073">
    <property type="entry name" value="AB_hydrolase_1"/>
</dbReference>
<feature type="domain" description="AB hydrolase-1" evidence="1">
    <location>
        <begin position="56"/>
        <end position="257"/>
    </location>
</feature>
<accession>A0AAI8VJP8</accession>
<sequence length="379" mass="41230">MISRPAITSIEPTVLKAEHMSTLSPPGLYPGEGLIHIADAPCIYRFFPADKKKPLIVLIPGGAHNARIFYGGHRGYDSDDFLASWLVKDGFGVLGISYPLQSEPELMPPVAPAFRIHQWGKQAAEVTKAVVDANSLCGDIVLVCWSMGGRLLVPYCKLARGLGLNVKLFVSLAATPGLAGIRPVPPGLRSTPSGYATFPAMLGLFTAQIREQQQLNHDKCITPEGVYRSEYFGHTPVSLLGWGYRFDGMSEFADDGGDSVRDAEAHNVGSLPWISSLTPTSQLDARHVLSDKATWAFLMTQRLTLDFEKKARSIPTDSFRWMNIRLFVESAPGTLSAPVTGNHYFFLGKSGAKATAKGIARHLSTATALESRWCELLGD</sequence>
<name>A0AAI8VJP8_9PEZI</name>
<reference evidence="2" key="1">
    <citation type="submission" date="2023-10" db="EMBL/GenBank/DDBJ databases">
        <authorList>
            <person name="Hackl T."/>
        </authorList>
    </citation>
    <scope>NUCLEOTIDE SEQUENCE</scope>
</reference>
<dbReference type="Pfam" id="PF12697">
    <property type="entry name" value="Abhydrolase_6"/>
    <property type="match status" value="1"/>
</dbReference>
<dbReference type="Proteomes" id="UP001295740">
    <property type="component" value="Unassembled WGS sequence"/>
</dbReference>
<dbReference type="SUPFAM" id="SSF53474">
    <property type="entry name" value="alpha/beta-Hydrolases"/>
    <property type="match status" value="1"/>
</dbReference>
<comment type="caution">
    <text evidence="2">The sequence shown here is derived from an EMBL/GenBank/DDBJ whole genome shotgun (WGS) entry which is preliminary data.</text>
</comment>
<dbReference type="Gene3D" id="3.40.50.1820">
    <property type="entry name" value="alpha/beta hydrolase"/>
    <property type="match status" value="1"/>
</dbReference>
<keyword evidence="3" id="KW-1185">Reference proteome</keyword>
<evidence type="ECO:0000313" key="3">
    <source>
        <dbReference type="Proteomes" id="UP001295740"/>
    </source>
</evidence>
<dbReference type="InterPro" id="IPR029058">
    <property type="entry name" value="AB_hydrolase_fold"/>
</dbReference>
<protein>
    <submittedName>
        <fullName evidence="2">Uu.00g129830.m01.CDS01</fullName>
    </submittedName>
</protein>
<evidence type="ECO:0000313" key="2">
    <source>
        <dbReference type="EMBL" id="CAJ2505589.1"/>
    </source>
</evidence>
<proteinExistence type="predicted"/>
<gene>
    <name evidence="2" type="ORF">KHLLAP_LOCUS6057</name>
</gene>
<dbReference type="AlphaFoldDB" id="A0AAI8VJP8"/>
<evidence type="ECO:0000259" key="1">
    <source>
        <dbReference type="Pfam" id="PF12697"/>
    </source>
</evidence>